<dbReference type="Proteomes" id="UP000202511">
    <property type="component" value="Segment"/>
</dbReference>
<reference evidence="1 2" key="1">
    <citation type="journal article" date="2015" name="Parasitol. Res.">
        <title>Viruses in close associations with free-living amoebae.</title>
        <authorList>
            <person name="Scheid P."/>
        </authorList>
    </citation>
    <scope>NUCLEOTIDE SEQUENCE [LARGE SCALE GENOMIC DNA]</scope>
    <source>
        <strain evidence="1">KlaHel</strain>
    </source>
</reference>
<sequence length="123" mass="13840">MSTAQTTANTRTRRPSRYIVQFSVTGLLEYDQSYIVTREQLAVVEGCNITLDRLCTCDGCELCMAGSVDIKFVRSLPLARVTPQLLLLESQAINLDTIIEAVREEQKRQRLSTKLTSVAQEEQ</sequence>
<dbReference type="EMBL" id="KP136319">
    <property type="protein sequence ID" value="AJF97420.1"/>
    <property type="molecule type" value="Genomic_DNA"/>
</dbReference>
<evidence type="ECO:0000313" key="1">
    <source>
        <dbReference type="EMBL" id="AJF97420.1"/>
    </source>
</evidence>
<evidence type="ECO:0000313" key="2">
    <source>
        <dbReference type="Proteomes" id="UP000202511"/>
    </source>
</evidence>
<proteinExistence type="predicted"/>
<dbReference type="RefSeq" id="YP_009119655.1">
    <property type="nucleotide sequence ID" value="NC_026440.1"/>
</dbReference>
<accession>A0A0B5J6M6</accession>
<name>A0A0B5J6M6_9VIRU</name>
<protein>
    <submittedName>
        <fullName evidence="1">Uncharacterized protein</fullName>
    </submittedName>
</protein>
<dbReference type="GeneID" id="23462337"/>
<organism evidence="1 2">
    <name type="scientific">Pandoravirus inopinatum</name>
    <dbReference type="NCBI Taxonomy" id="1605721"/>
    <lineage>
        <taxon>Viruses</taxon>
        <taxon>Pandoravirus</taxon>
    </lineage>
</organism>
<dbReference type="KEGG" id="vg:23462337"/>